<dbReference type="InterPro" id="IPR038056">
    <property type="entry name" value="YjbR-like_sf"/>
</dbReference>
<organism evidence="1 2">
    <name type="scientific">Iamia majanohamensis</name>
    <dbReference type="NCBI Taxonomy" id="467976"/>
    <lineage>
        <taxon>Bacteria</taxon>
        <taxon>Bacillati</taxon>
        <taxon>Actinomycetota</taxon>
        <taxon>Acidimicrobiia</taxon>
        <taxon>Acidimicrobiales</taxon>
        <taxon>Iamiaceae</taxon>
        <taxon>Iamia</taxon>
    </lineage>
</organism>
<dbReference type="GO" id="GO:0003677">
    <property type="term" value="F:DNA binding"/>
    <property type="evidence" value="ECO:0007669"/>
    <property type="project" value="UniProtKB-KW"/>
</dbReference>
<dbReference type="KEGG" id="ima:PO878_20370"/>
<gene>
    <name evidence="1" type="ORF">PO878_20370</name>
</gene>
<proteinExistence type="predicted"/>
<protein>
    <submittedName>
        <fullName evidence="1">MmcQ/YjbR family DNA-binding protein</fullName>
    </submittedName>
</protein>
<dbReference type="SUPFAM" id="SSF142906">
    <property type="entry name" value="YjbR-like"/>
    <property type="match status" value="1"/>
</dbReference>
<dbReference type="InterPro" id="IPR058532">
    <property type="entry name" value="YjbR/MT2646/Rv2570-like"/>
</dbReference>
<dbReference type="AlphaFoldDB" id="A0AAF0BVJ8"/>
<dbReference type="EMBL" id="CP116942">
    <property type="protein sequence ID" value="WCO66850.1"/>
    <property type="molecule type" value="Genomic_DNA"/>
</dbReference>
<reference evidence="1" key="1">
    <citation type="submission" date="2023-01" db="EMBL/GenBank/DDBJ databases">
        <title>The diversity of Class Acidimicrobiia in South China Sea sediment environments and the proposal of Iamia marina sp. nov., a novel species of the genus Iamia.</title>
        <authorList>
            <person name="He Y."/>
            <person name="Tian X."/>
        </authorList>
    </citation>
    <scope>NUCLEOTIDE SEQUENCE</scope>
    <source>
        <strain evidence="1">DSM 19957</strain>
    </source>
</reference>
<dbReference type="RefSeq" id="WP_272736372.1">
    <property type="nucleotide sequence ID" value="NZ_CP116942.1"/>
</dbReference>
<dbReference type="Gene3D" id="3.90.1150.30">
    <property type="match status" value="1"/>
</dbReference>
<dbReference type="Proteomes" id="UP001216390">
    <property type="component" value="Chromosome"/>
</dbReference>
<keyword evidence="2" id="KW-1185">Reference proteome</keyword>
<dbReference type="Pfam" id="PF04237">
    <property type="entry name" value="YjbR"/>
    <property type="match status" value="1"/>
</dbReference>
<evidence type="ECO:0000313" key="1">
    <source>
        <dbReference type="EMBL" id="WCO66850.1"/>
    </source>
</evidence>
<evidence type="ECO:0000313" key="2">
    <source>
        <dbReference type="Proteomes" id="UP001216390"/>
    </source>
</evidence>
<sequence length="128" mass="14146">MPGSFDPDGETLARLRRACAALPEVEERLSHGSPAWFVRGKTTFVMFVDDHHGDGVLGFWCAAPPGVQQELVDTEPARFFRPPYVGHRGWLGVRLDVEPDWDEVAGIVTDAYCTVAPKTLARQVRPDG</sequence>
<keyword evidence="1" id="KW-0238">DNA-binding</keyword>
<name>A0AAF0BVJ8_9ACTN</name>
<accession>A0AAF0BVJ8</accession>